<feature type="region of interest" description="Disordered" evidence="1">
    <location>
        <begin position="76"/>
        <end position="97"/>
    </location>
</feature>
<sequence length="97" mass="10668">MTRATPELASPHQTSAPRQWRTLGPLDTISLQEALYTTDLQWNQVFSLGPSGCEGDTFPQGQCDIWLKCRIINPTSPISPQTARPTEAGLGRFRTPG</sequence>
<keyword evidence="3" id="KW-1185">Reference proteome</keyword>
<name>A0A4Y2WF72_ARAVE</name>
<dbReference type="AlphaFoldDB" id="A0A4Y2WF72"/>
<organism evidence="2 3">
    <name type="scientific">Araneus ventricosus</name>
    <name type="common">Orbweaver spider</name>
    <name type="synonym">Epeira ventricosa</name>
    <dbReference type="NCBI Taxonomy" id="182803"/>
    <lineage>
        <taxon>Eukaryota</taxon>
        <taxon>Metazoa</taxon>
        <taxon>Ecdysozoa</taxon>
        <taxon>Arthropoda</taxon>
        <taxon>Chelicerata</taxon>
        <taxon>Arachnida</taxon>
        <taxon>Araneae</taxon>
        <taxon>Araneomorphae</taxon>
        <taxon>Entelegynae</taxon>
        <taxon>Araneoidea</taxon>
        <taxon>Araneidae</taxon>
        <taxon>Araneus</taxon>
    </lineage>
</organism>
<dbReference type="EMBL" id="BGPR01059210">
    <property type="protein sequence ID" value="GBO35248.1"/>
    <property type="molecule type" value="Genomic_DNA"/>
</dbReference>
<evidence type="ECO:0000256" key="1">
    <source>
        <dbReference type="SAM" id="MobiDB-lite"/>
    </source>
</evidence>
<gene>
    <name evidence="2" type="ORF">AVEN_222346_1</name>
</gene>
<accession>A0A4Y2WF72</accession>
<comment type="caution">
    <text evidence="2">The sequence shown here is derived from an EMBL/GenBank/DDBJ whole genome shotgun (WGS) entry which is preliminary data.</text>
</comment>
<dbReference type="Proteomes" id="UP000499080">
    <property type="component" value="Unassembled WGS sequence"/>
</dbReference>
<feature type="region of interest" description="Disordered" evidence="1">
    <location>
        <begin position="1"/>
        <end position="21"/>
    </location>
</feature>
<evidence type="ECO:0000313" key="2">
    <source>
        <dbReference type="EMBL" id="GBO35248.1"/>
    </source>
</evidence>
<protein>
    <submittedName>
        <fullName evidence="2">Uncharacterized protein</fullName>
    </submittedName>
</protein>
<evidence type="ECO:0000313" key="3">
    <source>
        <dbReference type="Proteomes" id="UP000499080"/>
    </source>
</evidence>
<reference evidence="2 3" key="1">
    <citation type="journal article" date="2019" name="Sci. Rep.">
        <title>Orb-weaving spider Araneus ventricosus genome elucidates the spidroin gene catalogue.</title>
        <authorList>
            <person name="Kono N."/>
            <person name="Nakamura H."/>
            <person name="Ohtoshi R."/>
            <person name="Moran D.A.P."/>
            <person name="Shinohara A."/>
            <person name="Yoshida Y."/>
            <person name="Fujiwara M."/>
            <person name="Mori M."/>
            <person name="Tomita M."/>
            <person name="Arakawa K."/>
        </authorList>
    </citation>
    <scope>NUCLEOTIDE SEQUENCE [LARGE SCALE GENOMIC DNA]</scope>
</reference>
<proteinExistence type="predicted"/>